<dbReference type="Proteomes" id="UP001155241">
    <property type="component" value="Unassembled WGS sequence"/>
</dbReference>
<name>A0A9X2FE45_9BACT</name>
<proteinExistence type="predicted"/>
<feature type="domain" description="Ice-binding protein C-terminal" evidence="1">
    <location>
        <begin position="206"/>
        <end position="227"/>
    </location>
</feature>
<dbReference type="EMBL" id="JAMXLR010000076">
    <property type="protein sequence ID" value="MCO6046533.1"/>
    <property type="molecule type" value="Genomic_DNA"/>
</dbReference>
<sequence>MTRQYLTALVAVVAVIVLPATVRAGMIEISMAGTSLTYSDPTPDGAGSGSLTDSGTPTDALSSLTVVEDSNTLGVLVDPAPSLAYDLEVTDIPSIELPGPNGTTAVTAPAGGSFELLVDGSSALALDLESVNVVYSRVNSSFFDIRFMFVGTVGAISSQDLPFGVQIGEPVSLTFNVQQTATPTNDGTYLTSYVGNGTGVISSERVPEPSSLLLIGMCSVAGLAITRGLKRS</sequence>
<comment type="caution">
    <text evidence="2">The sequence shown here is derived from an EMBL/GenBank/DDBJ whole genome shotgun (WGS) entry which is preliminary data.</text>
</comment>
<protein>
    <submittedName>
        <fullName evidence="2">PEP-CTERM sorting domain-containing protein</fullName>
    </submittedName>
</protein>
<dbReference type="RefSeq" id="WP_252854648.1">
    <property type="nucleotide sequence ID" value="NZ_JAMXLR010000076.1"/>
</dbReference>
<dbReference type="AlphaFoldDB" id="A0A9X2FE45"/>
<evidence type="ECO:0000259" key="1">
    <source>
        <dbReference type="Pfam" id="PF07589"/>
    </source>
</evidence>
<evidence type="ECO:0000313" key="3">
    <source>
        <dbReference type="Proteomes" id="UP001155241"/>
    </source>
</evidence>
<dbReference type="Pfam" id="PF07589">
    <property type="entry name" value="PEP-CTERM"/>
    <property type="match status" value="1"/>
</dbReference>
<organism evidence="2 3">
    <name type="scientific">Aeoliella straminimaris</name>
    <dbReference type="NCBI Taxonomy" id="2954799"/>
    <lineage>
        <taxon>Bacteria</taxon>
        <taxon>Pseudomonadati</taxon>
        <taxon>Planctomycetota</taxon>
        <taxon>Planctomycetia</taxon>
        <taxon>Pirellulales</taxon>
        <taxon>Lacipirellulaceae</taxon>
        <taxon>Aeoliella</taxon>
    </lineage>
</organism>
<evidence type="ECO:0000313" key="2">
    <source>
        <dbReference type="EMBL" id="MCO6046533.1"/>
    </source>
</evidence>
<dbReference type="InterPro" id="IPR013424">
    <property type="entry name" value="Ice-binding_C"/>
</dbReference>
<keyword evidence="3" id="KW-1185">Reference proteome</keyword>
<accession>A0A9X2FE45</accession>
<gene>
    <name evidence="2" type="ORF">NG895_21760</name>
</gene>
<reference evidence="2" key="1">
    <citation type="submission" date="2022-06" db="EMBL/GenBank/DDBJ databases">
        <title>Aeoliella straminimaris, a novel planctomycete from sediments.</title>
        <authorList>
            <person name="Vitorino I.R."/>
            <person name="Lage O.M."/>
        </authorList>
    </citation>
    <scope>NUCLEOTIDE SEQUENCE</scope>
    <source>
        <strain evidence="2">ICT_H6.2</strain>
    </source>
</reference>